<keyword evidence="1" id="KW-0472">Membrane</keyword>
<feature type="domain" description="7TM GPCR serpentine receptor class x (Srx)" evidence="2">
    <location>
        <begin position="16"/>
        <end position="102"/>
    </location>
</feature>
<reference evidence="3" key="1">
    <citation type="submission" date="2023-07" db="EMBL/GenBank/DDBJ databases">
        <authorList>
            <consortium name="CYATHOMIX"/>
        </authorList>
    </citation>
    <scope>NUCLEOTIDE SEQUENCE</scope>
    <source>
        <strain evidence="3">N/A</strain>
    </source>
</reference>
<evidence type="ECO:0000256" key="1">
    <source>
        <dbReference type="SAM" id="Phobius"/>
    </source>
</evidence>
<gene>
    <name evidence="3" type="ORF">CYNAS_LOCUS20110</name>
</gene>
<proteinExistence type="predicted"/>
<dbReference type="AlphaFoldDB" id="A0AA36HDE1"/>
<feature type="transmembrane region" description="Helical" evidence="1">
    <location>
        <begin position="48"/>
        <end position="71"/>
    </location>
</feature>
<dbReference type="Proteomes" id="UP001176961">
    <property type="component" value="Unassembled WGS sequence"/>
</dbReference>
<dbReference type="Pfam" id="PF10328">
    <property type="entry name" value="7TM_GPCR_Srx"/>
    <property type="match status" value="1"/>
</dbReference>
<comment type="caution">
    <text evidence="3">The sequence shown here is derived from an EMBL/GenBank/DDBJ whole genome shotgun (WGS) entry which is preliminary data.</text>
</comment>
<evidence type="ECO:0000313" key="3">
    <source>
        <dbReference type="EMBL" id="CAJ0608127.1"/>
    </source>
</evidence>
<evidence type="ECO:0000259" key="2">
    <source>
        <dbReference type="Pfam" id="PF10328"/>
    </source>
</evidence>
<organism evidence="3 4">
    <name type="scientific">Cylicocyclus nassatus</name>
    <name type="common">Nematode worm</name>
    <dbReference type="NCBI Taxonomy" id="53992"/>
    <lineage>
        <taxon>Eukaryota</taxon>
        <taxon>Metazoa</taxon>
        <taxon>Ecdysozoa</taxon>
        <taxon>Nematoda</taxon>
        <taxon>Chromadorea</taxon>
        <taxon>Rhabditida</taxon>
        <taxon>Rhabditina</taxon>
        <taxon>Rhabditomorpha</taxon>
        <taxon>Strongyloidea</taxon>
        <taxon>Strongylidae</taxon>
        <taxon>Cylicocyclus</taxon>
    </lineage>
</organism>
<keyword evidence="1" id="KW-0812">Transmembrane</keyword>
<keyword evidence="1" id="KW-1133">Transmembrane helix</keyword>
<keyword evidence="4" id="KW-1185">Reference proteome</keyword>
<dbReference type="EMBL" id="CATQJL010000316">
    <property type="protein sequence ID" value="CAJ0608127.1"/>
    <property type="molecule type" value="Genomic_DNA"/>
</dbReference>
<protein>
    <recommendedName>
        <fullName evidence="2">7TM GPCR serpentine receptor class x (Srx) domain-containing protein</fullName>
    </recommendedName>
</protein>
<accession>A0AA36HDE1</accession>
<sequence length="134" mass="15274">MNVTNSTNLPLINYAEAALIVSTSLARKGCTAFESEEMRRHHKKEVNLFVQAFMTSVVHSLILLSFNLTSIYVSEGIFLFLGTTFVWELSYAFAGCVLIWFNPEIQRHLGLRASIRLLFNNTTSRMFQMTSSRN</sequence>
<name>A0AA36HDE1_CYLNA</name>
<evidence type="ECO:0000313" key="4">
    <source>
        <dbReference type="Proteomes" id="UP001176961"/>
    </source>
</evidence>
<dbReference type="InterPro" id="IPR019430">
    <property type="entry name" value="7TM_GPCR_serpentine_rcpt_Srx"/>
</dbReference>
<feature type="transmembrane region" description="Helical" evidence="1">
    <location>
        <begin position="77"/>
        <end position="101"/>
    </location>
</feature>